<dbReference type="GO" id="GO:0003700">
    <property type="term" value="F:DNA-binding transcription factor activity"/>
    <property type="evidence" value="ECO:0007669"/>
    <property type="project" value="TreeGrafter"/>
</dbReference>
<protein>
    <submittedName>
        <fullName evidence="7">Transcriptional regulator, TetR family</fullName>
    </submittedName>
</protein>
<dbReference type="GeneID" id="51864332"/>
<dbReference type="RefSeq" id="WP_015034981.1">
    <property type="nucleotide sequence ID" value="NC_018750.1"/>
</dbReference>
<keyword evidence="3" id="KW-0804">Transcription</keyword>
<dbReference type="OrthoDB" id="8688418at2"/>
<name>F2REE5_STRVP</name>
<dbReference type="InterPro" id="IPR050109">
    <property type="entry name" value="HTH-type_TetR-like_transc_reg"/>
</dbReference>
<evidence type="ECO:0000256" key="1">
    <source>
        <dbReference type="ARBA" id="ARBA00023015"/>
    </source>
</evidence>
<dbReference type="eggNOG" id="COG1309">
    <property type="taxonomic scope" value="Bacteria"/>
</dbReference>
<accession>F2REE5</accession>
<dbReference type="SUPFAM" id="SSF46689">
    <property type="entry name" value="Homeodomain-like"/>
    <property type="match status" value="1"/>
</dbReference>
<feature type="compositionally biased region" description="Low complexity" evidence="5">
    <location>
        <begin position="10"/>
        <end position="25"/>
    </location>
</feature>
<proteinExistence type="predicted"/>
<organism evidence="7 8">
    <name type="scientific">Streptomyces venezuelae (strain ATCC 10712 / CBS 650.69 / DSM 40230 / JCM 4526 / NBRC 13096 / PD 04745)</name>
    <dbReference type="NCBI Taxonomy" id="953739"/>
    <lineage>
        <taxon>Bacteria</taxon>
        <taxon>Bacillati</taxon>
        <taxon>Actinomycetota</taxon>
        <taxon>Actinomycetes</taxon>
        <taxon>Kitasatosporales</taxon>
        <taxon>Streptomycetaceae</taxon>
        <taxon>Streptomyces</taxon>
    </lineage>
</organism>
<dbReference type="InterPro" id="IPR023772">
    <property type="entry name" value="DNA-bd_HTH_TetR-type_CS"/>
</dbReference>
<dbReference type="PATRIC" id="fig|953739.5.peg.6253"/>
<gene>
    <name evidence="7" type="ordered locus">SVEN_3782</name>
</gene>
<keyword evidence="1" id="KW-0805">Transcription regulation</keyword>
<dbReference type="Gene3D" id="1.10.10.60">
    <property type="entry name" value="Homeodomain-like"/>
    <property type="match status" value="1"/>
</dbReference>
<sequence length="234" mass="24699">MTSKAPRYHSSVSSSASSSVIPSAAGGPGPAAPVSLAQRKRQLVATELTEAALQLLALKGFDAVTVDEIATAAGVSKRTFFRYFASKEDVVVQFLAGMGADIRADLAARPAGEPLSDALRHAVSVPLTTCGEHVERALPVVRLILRTPALLARFLEHQERWREDLTEELAARLGRDPRADLRPRLAAGMALAAFDAVLRRWSEGEGAADGAEDPDALIGEAFAVLAPALDSVAP</sequence>
<evidence type="ECO:0000313" key="7">
    <source>
        <dbReference type="EMBL" id="CCA57068.1"/>
    </source>
</evidence>
<dbReference type="KEGG" id="sve:SVEN_3782"/>
<dbReference type="PANTHER" id="PTHR30055:SF238">
    <property type="entry name" value="MYCOFACTOCIN BIOSYNTHESIS TRANSCRIPTIONAL REGULATOR MFTR-RELATED"/>
    <property type="match status" value="1"/>
</dbReference>
<dbReference type="PROSITE" id="PS01081">
    <property type="entry name" value="HTH_TETR_1"/>
    <property type="match status" value="1"/>
</dbReference>
<dbReference type="AlphaFoldDB" id="F2REE5"/>
<keyword evidence="8" id="KW-1185">Reference proteome</keyword>
<dbReference type="PRINTS" id="PR00455">
    <property type="entry name" value="HTHTETR"/>
</dbReference>
<evidence type="ECO:0000313" key="8">
    <source>
        <dbReference type="Proteomes" id="UP000006854"/>
    </source>
</evidence>
<dbReference type="Gene3D" id="1.10.357.10">
    <property type="entry name" value="Tetracycline Repressor, domain 2"/>
    <property type="match status" value="1"/>
</dbReference>
<feature type="region of interest" description="Disordered" evidence="5">
    <location>
        <begin position="1"/>
        <end position="33"/>
    </location>
</feature>
<evidence type="ECO:0000259" key="6">
    <source>
        <dbReference type="PROSITE" id="PS50977"/>
    </source>
</evidence>
<evidence type="ECO:0000256" key="4">
    <source>
        <dbReference type="PROSITE-ProRule" id="PRU00335"/>
    </source>
</evidence>
<dbReference type="Pfam" id="PF00440">
    <property type="entry name" value="TetR_N"/>
    <property type="match status" value="1"/>
</dbReference>
<evidence type="ECO:0000256" key="3">
    <source>
        <dbReference type="ARBA" id="ARBA00023163"/>
    </source>
</evidence>
<dbReference type="InterPro" id="IPR001647">
    <property type="entry name" value="HTH_TetR"/>
</dbReference>
<feature type="DNA-binding region" description="H-T-H motif" evidence="4">
    <location>
        <begin position="65"/>
        <end position="84"/>
    </location>
</feature>
<dbReference type="Pfam" id="PF17754">
    <property type="entry name" value="TetR_C_14"/>
    <property type="match status" value="1"/>
</dbReference>
<dbReference type="Proteomes" id="UP000006854">
    <property type="component" value="Chromosome"/>
</dbReference>
<evidence type="ECO:0000256" key="5">
    <source>
        <dbReference type="SAM" id="MobiDB-lite"/>
    </source>
</evidence>
<feature type="domain" description="HTH tetR-type" evidence="6">
    <location>
        <begin position="42"/>
        <end position="102"/>
    </location>
</feature>
<dbReference type="EMBL" id="FR845719">
    <property type="protein sequence ID" value="CCA57068.1"/>
    <property type="molecule type" value="Genomic_DNA"/>
</dbReference>
<dbReference type="GO" id="GO:0000976">
    <property type="term" value="F:transcription cis-regulatory region binding"/>
    <property type="evidence" value="ECO:0007669"/>
    <property type="project" value="TreeGrafter"/>
</dbReference>
<dbReference type="STRING" id="953739.SVEN_3782"/>
<dbReference type="PANTHER" id="PTHR30055">
    <property type="entry name" value="HTH-TYPE TRANSCRIPTIONAL REGULATOR RUTR"/>
    <property type="match status" value="1"/>
</dbReference>
<keyword evidence="2 4" id="KW-0238">DNA-binding</keyword>
<dbReference type="HOGENOM" id="CLU_069356_2_3_11"/>
<dbReference type="InterPro" id="IPR009057">
    <property type="entry name" value="Homeodomain-like_sf"/>
</dbReference>
<dbReference type="InterPro" id="IPR041347">
    <property type="entry name" value="MftR_C"/>
</dbReference>
<evidence type="ECO:0000256" key="2">
    <source>
        <dbReference type="ARBA" id="ARBA00023125"/>
    </source>
</evidence>
<reference evidence="7 8" key="1">
    <citation type="journal article" date="2011" name="BMC Genomics">
        <title>Genome-wide analysis of the role of GlnR in Streptomyces venezuelae provides new insights into global nitrogen regulation in actinomycetes.</title>
        <authorList>
            <person name="Pullan S.T."/>
            <person name="Bibb M.J."/>
            <person name="Merrick M."/>
        </authorList>
    </citation>
    <scope>NUCLEOTIDE SEQUENCE [LARGE SCALE GENOMIC DNA]</scope>
    <source>
        <strain evidence="8">ATCC 10712 / CBS 650.69 / DSM 40230 / JCM 4526 / NBRC 13096 / PD 04745</strain>
    </source>
</reference>
<dbReference type="PROSITE" id="PS50977">
    <property type="entry name" value="HTH_TETR_2"/>
    <property type="match status" value="1"/>
</dbReference>